<evidence type="ECO:0000256" key="8">
    <source>
        <dbReference type="ARBA" id="ARBA00022989"/>
    </source>
</evidence>
<dbReference type="InterPro" id="IPR000595">
    <property type="entry name" value="cNMP-bd_dom"/>
</dbReference>
<evidence type="ECO:0000256" key="13">
    <source>
        <dbReference type="SAM" id="Phobius"/>
    </source>
</evidence>
<dbReference type="InterPro" id="IPR050818">
    <property type="entry name" value="KCNH_animal-type"/>
</dbReference>
<keyword evidence="11" id="KW-0407">Ion channel</keyword>
<keyword evidence="9" id="KW-0406">Ion transport</keyword>
<evidence type="ECO:0000256" key="5">
    <source>
        <dbReference type="ARBA" id="ARBA00022826"/>
    </source>
</evidence>
<dbReference type="SMART" id="SM00100">
    <property type="entry name" value="cNMP"/>
    <property type="match status" value="1"/>
</dbReference>
<dbReference type="Pfam" id="PF00027">
    <property type="entry name" value="cNMP_binding"/>
    <property type="match status" value="1"/>
</dbReference>
<keyword evidence="2" id="KW-0813">Transport</keyword>
<feature type="region of interest" description="Disordered" evidence="12">
    <location>
        <begin position="585"/>
        <end position="634"/>
    </location>
</feature>
<dbReference type="PROSITE" id="PS50042">
    <property type="entry name" value="CNMP_BINDING_3"/>
    <property type="match status" value="1"/>
</dbReference>
<name>A0AAX4PAT9_9CHLO</name>
<protein>
    <submittedName>
        <fullName evidence="15">Ion transport protein</fullName>
    </submittedName>
</protein>
<feature type="transmembrane region" description="Helical" evidence="13">
    <location>
        <begin position="266"/>
        <end position="287"/>
    </location>
</feature>
<evidence type="ECO:0000313" key="16">
    <source>
        <dbReference type="Proteomes" id="UP001472866"/>
    </source>
</evidence>
<dbReference type="GO" id="GO:0005249">
    <property type="term" value="F:voltage-gated potassium channel activity"/>
    <property type="evidence" value="ECO:0007669"/>
    <property type="project" value="InterPro"/>
</dbReference>
<evidence type="ECO:0000256" key="2">
    <source>
        <dbReference type="ARBA" id="ARBA00022448"/>
    </source>
</evidence>
<evidence type="ECO:0000256" key="11">
    <source>
        <dbReference type="ARBA" id="ARBA00023303"/>
    </source>
</evidence>
<keyword evidence="10 13" id="KW-0472">Membrane</keyword>
<evidence type="ECO:0000256" key="9">
    <source>
        <dbReference type="ARBA" id="ARBA00023065"/>
    </source>
</evidence>
<evidence type="ECO:0000256" key="7">
    <source>
        <dbReference type="ARBA" id="ARBA00022958"/>
    </source>
</evidence>
<gene>
    <name evidence="15" type="ORF">HKI87_06g42010</name>
</gene>
<evidence type="ECO:0000256" key="3">
    <source>
        <dbReference type="ARBA" id="ARBA00022538"/>
    </source>
</evidence>
<dbReference type="InterPro" id="IPR003938">
    <property type="entry name" value="K_chnl_volt-dep_EAG/ELK/ERG"/>
</dbReference>
<dbReference type="InterPro" id="IPR018490">
    <property type="entry name" value="cNMP-bd_dom_sf"/>
</dbReference>
<dbReference type="PANTHER" id="PTHR10217:SF435">
    <property type="entry name" value="POTASSIUM VOLTAGE-GATED CHANNEL PROTEIN EAG"/>
    <property type="match status" value="1"/>
</dbReference>
<evidence type="ECO:0000256" key="6">
    <source>
        <dbReference type="ARBA" id="ARBA00022882"/>
    </source>
</evidence>
<evidence type="ECO:0000256" key="12">
    <source>
        <dbReference type="SAM" id="MobiDB-lite"/>
    </source>
</evidence>
<dbReference type="GO" id="GO:0042391">
    <property type="term" value="P:regulation of membrane potential"/>
    <property type="evidence" value="ECO:0007669"/>
    <property type="project" value="TreeGrafter"/>
</dbReference>
<evidence type="ECO:0000256" key="10">
    <source>
        <dbReference type="ARBA" id="ARBA00023136"/>
    </source>
</evidence>
<dbReference type="Gene3D" id="1.10.287.70">
    <property type="match status" value="1"/>
</dbReference>
<organism evidence="15 16">
    <name type="scientific">Chloropicon roscoffensis</name>
    <dbReference type="NCBI Taxonomy" id="1461544"/>
    <lineage>
        <taxon>Eukaryota</taxon>
        <taxon>Viridiplantae</taxon>
        <taxon>Chlorophyta</taxon>
        <taxon>Chloropicophyceae</taxon>
        <taxon>Chloropicales</taxon>
        <taxon>Chloropicaceae</taxon>
        <taxon>Chloropicon</taxon>
    </lineage>
</organism>
<feature type="region of interest" description="Disordered" evidence="12">
    <location>
        <begin position="74"/>
        <end position="97"/>
    </location>
</feature>
<feature type="compositionally biased region" description="Basic and acidic residues" evidence="12">
    <location>
        <begin position="593"/>
        <end position="607"/>
    </location>
</feature>
<reference evidence="15 16" key="1">
    <citation type="submission" date="2024-03" db="EMBL/GenBank/DDBJ databases">
        <title>Complete genome sequence of the green alga Chloropicon roscoffensis RCC1871.</title>
        <authorList>
            <person name="Lemieux C."/>
            <person name="Pombert J.-F."/>
            <person name="Otis C."/>
            <person name="Turmel M."/>
        </authorList>
    </citation>
    <scope>NUCLEOTIDE SEQUENCE [LARGE SCALE GENOMIC DNA]</scope>
    <source>
        <strain evidence="15 16">RCC1871</strain>
    </source>
</reference>
<keyword evidence="4 13" id="KW-0812">Transmembrane</keyword>
<dbReference type="SUPFAM" id="SSF51206">
    <property type="entry name" value="cAMP-binding domain-like"/>
    <property type="match status" value="1"/>
</dbReference>
<keyword evidence="6" id="KW-0851">Voltage-gated channel</keyword>
<evidence type="ECO:0000259" key="14">
    <source>
        <dbReference type="PROSITE" id="PS50042"/>
    </source>
</evidence>
<dbReference type="AlphaFoldDB" id="A0AAX4PAT9"/>
<dbReference type="CDD" id="cd00038">
    <property type="entry name" value="CAP_ED"/>
    <property type="match status" value="1"/>
</dbReference>
<dbReference type="GO" id="GO:0005886">
    <property type="term" value="C:plasma membrane"/>
    <property type="evidence" value="ECO:0007669"/>
    <property type="project" value="TreeGrafter"/>
</dbReference>
<keyword evidence="3" id="KW-0633">Potassium transport</keyword>
<dbReference type="SUPFAM" id="SSF81324">
    <property type="entry name" value="Voltage-gated potassium channels"/>
    <property type="match status" value="1"/>
</dbReference>
<dbReference type="InterPro" id="IPR005821">
    <property type="entry name" value="Ion_trans_dom"/>
</dbReference>
<dbReference type="Gene3D" id="2.60.120.10">
    <property type="entry name" value="Jelly Rolls"/>
    <property type="match status" value="1"/>
</dbReference>
<accession>A0AAX4PAT9</accession>
<dbReference type="PRINTS" id="PR01463">
    <property type="entry name" value="EAGCHANLFMLY"/>
</dbReference>
<dbReference type="EMBL" id="CP151506">
    <property type="protein sequence ID" value="WZN62660.1"/>
    <property type="molecule type" value="Genomic_DNA"/>
</dbReference>
<feature type="domain" description="Cyclic nucleotide-binding" evidence="14">
    <location>
        <begin position="454"/>
        <end position="553"/>
    </location>
</feature>
<sequence length="726" mass="83634">MENKGGRAKQISPRISVMKGMQGQKGVKDLQRRSSAFTLEYRQLRTEADEHFLKVFLLKVKKFLVGGRHPNKIAHEEEEEDIPAPRRNRPRSMSVQDDLLSDKLDRPNFMFNPIGHTKMAWDAVVMFFVIWNCCSVPYHTALQPRYNCTEEELKNVEYTDCYPKASQNFDVLVYIVFWLDIIVQGRTGYVNEQQHIVMAFWPAFKHYCMRWFAVDFLSAIPFDYIAAARSDNGFIEIRLFQMTKLFKIAPLTKGLDKTPQANIYRLVRVILGLMMLGHWIGCMYFYLGMHQLNYYENEGCNDNTGCPWIKQYNMTTANLYTQYSSSLYWGMTMLTSVEFGYVSPHTNVEKFFAWFCQLLGAIITAIIFGEVVAAVQDFEGSNSRYRNVMGRTNQFLKFYNLPRDLAKRVRNNMEYGWTLHSGMDQHELLQVLPASLRTEVLMHVQRNVIQTCTMFKECDKAFIKAMCLALEPNAYLPYEVVYEEGDATRDVFFVSRGRFKVVTGTGRALSVLSEGDYFGELSYFDYTRRSASVVAITYGEVYVISCKELDRILESFPEYVSVLRREAAQHARVYDKGTFYTSPGVRRKSNLGRGEKVKSIEESEEQSKSITPWLETPGSRAPLGGISEDDELTEDELSLTPTVPVTKEDYSDDADLPGIVLSPARATGGSNKPMTDLEIQYKSASMYSTQLKKLYEQATHQEKILAAHIQNERQKIQERMREEDDM</sequence>
<keyword evidence="7" id="KW-0630">Potassium</keyword>
<dbReference type="Proteomes" id="UP001472866">
    <property type="component" value="Chromosome 06"/>
</dbReference>
<feature type="transmembrane region" description="Helical" evidence="13">
    <location>
        <begin position="351"/>
        <end position="375"/>
    </location>
</feature>
<dbReference type="GO" id="GO:0034702">
    <property type="term" value="C:monoatomic ion channel complex"/>
    <property type="evidence" value="ECO:0007669"/>
    <property type="project" value="UniProtKB-KW"/>
</dbReference>
<evidence type="ECO:0000256" key="1">
    <source>
        <dbReference type="ARBA" id="ARBA00004141"/>
    </source>
</evidence>
<dbReference type="Gene3D" id="1.10.287.630">
    <property type="entry name" value="Helix hairpin bin"/>
    <property type="match status" value="1"/>
</dbReference>
<comment type="subcellular location">
    <subcellularLocation>
        <location evidence="1">Membrane</location>
        <topology evidence="1">Multi-pass membrane protein</topology>
    </subcellularLocation>
</comment>
<dbReference type="PANTHER" id="PTHR10217">
    <property type="entry name" value="VOLTAGE AND LIGAND GATED POTASSIUM CHANNEL"/>
    <property type="match status" value="1"/>
</dbReference>
<keyword evidence="5" id="KW-0631">Potassium channel</keyword>
<keyword evidence="8 13" id="KW-1133">Transmembrane helix</keyword>
<dbReference type="InterPro" id="IPR014710">
    <property type="entry name" value="RmlC-like_jellyroll"/>
</dbReference>
<evidence type="ECO:0000313" key="15">
    <source>
        <dbReference type="EMBL" id="WZN62660.1"/>
    </source>
</evidence>
<evidence type="ECO:0000256" key="4">
    <source>
        <dbReference type="ARBA" id="ARBA00022692"/>
    </source>
</evidence>
<dbReference type="Pfam" id="PF00520">
    <property type="entry name" value="Ion_trans"/>
    <property type="match status" value="1"/>
</dbReference>
<proteinExistence type="predicted"/>
<keyword evidence="16" id="KW-1185">Reference proteome</keyword>